<accession>A0AAD3CP72</accession>
<dbReference type="InterPro" id="IPR050213">
    <property type="entry name" value="GST_superfamily"/>
</dbReference>
<gene>
    <name evidence="3" type="ORF">CTEN210_05983</name>
</gene>
<comment type="caution">
    <text evidence="3">The sequence shown here is derived from an EMBL/GenBank/DDBJ whole genome shotgun (WGS) entry which is preliminary data.</text>
</comment>
<reference evidence="3 4" key="1">
    <citation type="journal article" date="2021" name="Sci. Rep.">
        <title>The genome of the diatom Chaetoceros tenuissimus carries an ancient integrated fragment of an extant virus.</title>
        <authorList>
            <person name="Hongo Y."/>
            <person name="Kimura K."/>
            <person name="Takaki Y."/>
            <person name="Yoshida Y."/>
            <person name="Baba S."/>
            <person name="Kobayashi G."/>
            <person name="Nagasaki K."/>
            <person name="Hano T."/>
            <person name="Tomaru Y."/>
        </authorList>
    </citation>
    <scope>NUCLEOTIDE SEQUENCE [LARGE SCALE GENOMIC DNA]</scope>
    <source>
        <strain evidence="3 4">NIES-3715</strain>
    </source>
</reference>
<dbReference type="SUPFAM" id="SSF47616">
    <property type="entry name" value="GST C-terminal domain-like"/>
    <property type="match status" value="1"/>
</dbReference>
<dbReference type="Pfam" id="PF02798">
    <property type="entry name" value="GST_N"/>
    <property type="match status" value="1"/>
</dbReference>
<feature type="domain" description="GST N-terminal" evidence="1">
    <location>
        <begin position="11"/>
        <end position="88"/>
    </location>
</feature>
<dbReference type="SUPFAM" id="SSF52833">
    <property type="entry name" value="Thioredoxin-like"/>
    <property type="match status" value="1"/>
</dbReference>
<dbReference type="SFLD" id="SFLDS00019">
    <property type="entry name" value="Glutathione_Transferase_(cytos"/>
    <property type="match status" value="1"/>
</dbReference>
<dbReference type="GO" id="GO:0006749">
    <property type="term" value="P:glutathione metabolic process"/>
    <property type="evidence" value="ECO:0007669"/>
    <property type="project" value="TreeGrafter"/>
</dbReference>
<evidence type="ECO:0000259" key="2">
    <source>
        <dbReference type="PROSITE" id="PS50405"/>
    </source>
</evidence>
<evidence type="ECO:0008006" key="5">
    <source>
        <dbReference type="Google" id="ProtNLM"/>
    </source>
</evidence>
<dbReference type="GO" id="GO:0004364">
    <property type="term" value="F:glutathione transferase activity"/>
    <property type="evidence" value="ECO:0007669"/>
    <property type="project" value="TreeGrafter"/>
</dbReference>
<dbReference type="InterPro" id="IPR010987">
    <property type="entry name" value="Glutathione-S-Trfase_C-like"/>
</dbReference>
<evidence type="ECO:0000313" key="4">
    <source>
        <dbReference type="Proteomes" id="UP001054902"/>
    </source>
</evidence>
<feature type="domain" description="GST C-terminal" evidence="2">
    <location>
        <begin position="90"/>
        <end position="216"/>
    </location>
</feature>
<dbReference type="PROSITE" id="PS50404">
    <property type="entry name" value="GST_NTER"/>
    <property type="match status" value="1"/>
</dbReference>
<name>A0AAD3CP72_9STRA</name>
<evidence type="ECO:0000259" key="1">
    <source>
        <dbReference type="PROSITE" id="PS50404"/>
    </source>
</evidence>
<dbReference type="PROSITE" id="PS50405">
    <property type="entry name" value="GST_CTER"/>
    <property type="match status" value="1"/>
</dbReference>
<sequence length="220" mass="23969">MGNSCATPSTEKPKLIYWAVHGRSDFCQAMLYAGNIEFELDEDTANAWPAAKEETPFGQIPILKHGGLTIGQGGAINRYCARLAGLYPIDVQAAAQCDMFLEEVMDIFGGLFKGKFAEGDKAAAWKMLEEEFLPKHFGLLEKNLKSSGKPFLGGDKPNAADVAFWAVYNIYTKASVNTEAAIAECPTLKATLAETEKLGNLVNFPDRHLYFSADPSNGAY</sequence>
<dbReference type="InterPro" id="IPR004046">
    <property type="entry name" value="GST_C"/>
</dbReference>
<dbReference type="Gene3D" id="3.40.30.10">
    <property type="entry name" value="Glutaredoxin"/>
    <property type="match status" value="1"/>
</dbReference>
<keyword evidence="4" id="KW-1185">Reference proteome</keyword>
<dbReference type="InterPro" id="IPR004045">
    <property type="entry name" value="Glutathione_S-Trfase_N"/>
</dbReference>
<evidence type="ECO:0000313" key="3">
    <source>
        <dbReference type="EMBL" id="GFH49507.1"/>
    </source>
</evidence>
<dbReference type="InterPro" id="IPR036282">
    <property type="entry name" value="Glutathione-S-Trfase_C_sf"/>
</dbReference>
<proteinExistence type="predicted"/>
<dbReference type="Proteomes" id="UP001054902">
    <property type="component" value="Unassembled WGS sequence"/>
</dbReference>
<dbReference type="AlphaFoldDB" id="A0AAD3CP72"/>
<organism evidence="3 4">
    <name type="scientific">Chaetoceros tenuissimus</name>
    <dbReference type="NCBI Taxonomy" id="426638"/>
    <lineage>
        <taxon>Eukaryota</taxon>
        <taxon>Sar</taxon>
        <taxon>Stramenopiles</taxon>
        <taxon>Ochrophyta</taxon>
        <taxon>Bacillariophyta</taxon>
        <taxon>Coscinodiscophyceae</taxon>
        <taxon>Chaetocerotophycidae</taxon>
        <taxon>Chaetocerotales</taxon>
        <taxon>Chaetocerotaceae</taxon>
        <taxon>Chaetoceros</taxon>
    </lineage>
</organism>
<dbReference type="PANTHER" id="PTHR11571">
    <property type="entry name" value="GLUTATHIONE S-TRANSFERASE"/>
    <property type="match status" value="1"/>
</dbReference>
<dbReference type="InterPro" id="IPR036249">
    <property type="entry name" value="Thioredoxin-like_sf"/>
</dbReference>
<dbReference type="CDD" id="cd03039">
    <property type="entry name" value="GST_N_Sigma_like"/>
    <property type="match status" value="1"/>
</dbReference>
<dbReference type="EMBL" id="BLLK01000038">
    <property type="protein sequence ID" value="GFH49507.1"/>
    <property type="molecule type" value="Genomic_DNA"/>
</dbReference>
<dbReference type="Pfam" id="PF14497">
    <property type="entry name" value="GST_C_3"/>
    <property type="match status" value="1"/>
</dbReference>
<protein>
    <recommendedName>
        <fullName evidence="5">Glutathione S-transferase</fullName>
    </recommendedName>
</protein>
<dbReference type="Gene3D" id="1.20.1050.10">
    <property type="match status" value="1"/>
</dbReference>
<dbReference type="InterPro" id="IPR040079">
    <property type="entry name" value="Glutathione_S-Trfase"/>
</dbReference>